<gene>
    <name evidence="4" type="ORF">C8Q71DRAFT_540370</name>
</gene>
<keyword evidence="1" id="KW-0663">Pyridoxal phosphate</keyword>
<dbReference type="InterPro" id="IPR000192">
    <property type="entry name" value="Aminotrans_V_dom"/>
</dbReference>
<organism evidence="4 5">
    <name type="scientific">Rhodofomes roseus</name>
    <dbReference type="NCBI Taxonomy" id="34475"/>
    <lineage>
        <taxon>Eukaryota</taxon>
        <taxon>Fungi</taxon>
        <taxon>Dikarya</taxon>
        <taxon>Basidiomycota</taxon>
        <taxon>Agaricomycotina</taxon>
        <taxon>Agaricomycetes</taxon>
        <taxon>Polyporales</taxon>
        <taxon>Rhodofomes</taxon>
    </lineage>
</organism>
<dbReference type="GO" id="GO:0016740">
    <property type="term" value="F:transferase activity"/>
    <property type="evidence" value="ECO:0007669"/>
    <property type="project" value="UniProtKB-KW"/>
</dbReference>
<dbReference type="RefSeq" id="XP_047780565.1">
    <property type="nucleotide sequence ID" value="XM_047919227.1"/>
</dbReference>
<comment type="caution">
    <text evidence="4">The sequence shown here is derived from an EMBL/GenBank/DDBJ whole genome shotgun (WGS) entry which is preliminary data.</text>
</comment>
<feature type="domain" description="Aminotransferase class V" evidence="3">
    <location>
        <begin position="214"/>
        <end position="379"/>
    </location>
</feature>
<evidence type="ECO:0000256" key="1">
    <source>
        <dbReference type="ARBA" id="ARBA00022898"/>
    </source>
</evidence>
<feature type="region of interest" description="Disordered" evidence="2">
    <location>
        <begin position="1"/>
        <end position="26"/>
    </location>
</feature>
<name>A0ABQ8KL60_9APHY</name>
<evidence type="ECO:0000259" key="3">
    <source>
        <dbReference type="Pfam" id="PF00266"/>
    </source>
</evidence>
<dbReference type="InterPro" id="IPR015421">
    <property type="entry name" value="PyrdxlP-dep_Trfase_major"/>
</dbReference>
<proteinExistence type="predicted"/>
<feature type="compositionally biased region" description="Polar residues" evidence="2">
    <location>
        <begin position="1"/>
        <end position="20"/>
    </location>
</feature>
<dbReference type="Pfam" id="PF00266">
    <property type="entry name" value="Aminotran_5"/>
    <property type="match status" value="2"/>
</dbReference>
<dbReference type="EMBL" id="JADCUA010000007">
    <property type="protein sequence ID" value="KAH9838650.1"/>
    <property type="molecule type" value="Genomic_DNA"/>
</dbReference>
<evidence type="ECO:0000313" key="5">
    <source>
        <dbReference type="Proteomes" id="UP000814176"/>
    </source>
</evidence>
<evidence type="ECO:0000313" key="4">
    <source>
        <dbReference type="EMBL" id="KAH9838650.1"/>
    </source>
</evidence>
<evidence type="ECO:0000256" key="2">
    <source>
        <dbReference type="SAM" id="MobiDB-lite"/>
    </source>
</evidence>
<sequence length="480" mass="53589">MTAVDQSDNANADNAKQYTYDTGRKPPPFGHALRPYWAFDPGFVNMNNGSYGSLPLPVLFKCQELTLLAERNPDKFHRITYMGMQQEVRKRVADVVGAETDEIVLVPNATHGINTVLRNFEWKEGDIIIEATTTYNAVSRTIRYLSDRDEAPRPTPVKIILSFPMTRAQIIEDFRTKIHEIKAANPNVDFSDTPPDAAGAQNPKGNKIVAVIDSIISNPGMALPWKELVQICKEEGVWSLVDGAHSIGQELDIKLSVAKPDFFISNCHKWFYAKRGCALLYVPKRNQHIIKSSVPTSHAYVSPNDSKLPPPGETNFVLQHEWTGTTDQTPNLSIGAAIDFRQWLGGEAAINAYCHQLALDGSKRLAELFGTKVLDETGEFTLNLTNIQLPLPTESASSAFYTPQARENIVRTFTKKLLLDWNVSAAFFVHAGAWWTRCSAQVWNDISDFEYVGKAFKAICAEVSEIVETGRDWPEAIDTR</sequence>
<dbReference type="GeneID" id="71999959"/>
<keyword evidence="5" id="KW-1185">Reference proteome</keyword>
<dbReference type="PANTHER" id="PTHR43092">
    <property type="entry name" value="L-CYSTEINE DESULFHYDRASE"/>
    <property type="match status" value="1"/>
</dbReference>
<accession>A0ABQ8KL60</accession>
<dbReference type="PANTHER" id="PTHR43092:SF2">
    <property type="entry name" value="HERCYNYLCYSTEINE SULFOXIDE LYASE"/>
    <property type="match status" value="1"/>
</dbReference>
<feature type="domain" description="Aminotransferase class V" evidence="3">
    <location>
        <begin position="85"/>
        <end position="146"/>
    </location>
</feature>
<dbReference type="Proteomes" id="UP000814176">
    <property type="component" value="Unassembled WGS sequence"/>
</dbReference>
<keyword evidence="4" id="KW-0808">Transferase</keyword>
<dbReference type="InterPro" id="IPR015424">
    <property type="entry name" value="PyrdxlP-dep_Trfase"/>
</dbReference>
<dbReference type="Gene3D" id="3.40.640.10">
    <property type="entry name" value="Type I PLP-dependent aspartate aminotransferase-like (Major domain)"/>
    <property type="match status" value="1"/>
</dbReference>
<reference evidence="4 5" key="1">
    <citation type="journal article" date="2021" name="Environ. Microbiol.">
        <title>Gene family expansions and transcriptome signatures uncover fungal adaptations to wood decay.</title>
        <authorList>
            <person name="Hage H."/>
            <person name="Miyauchi S."/>
            <person name="Viragh M."/>
            <person name="Drula E."/>
            <person name="Min B."/>
            <person name="Chaduli D."/>
            <person name="Navarro D."/>
            <person name="Favel A."/>
            <person name="Norest M."/>
            <person name="Lesage-Meessen L."/>
            <person name="Balint B."/>
            <person name="Merenyi Z."/>
            <person name="de Eugenio L."/>
            <person name="Morin E."/>
            <person name="Martinez A.T."/>
            <person name="Baldrian P."/>
            <person name="Stursova M."/>
            <person name="Martinez M.J."/>
            <person name="Novotny C."/>
            <person name="Magnuson J.K."/>
            <person name="Spatafora J.W."/>
            <person name="Maurice S."/>
            <person name="Pangilinan J."/>
            <person name="Andreopoulos W."/>
            <person name="LaButti K."/>
            <person name="Hundley H."/>
            <person name="Na H."/>
            <person name="Kuo A."/>
            <person name="Barry K."/>
            <person name="Lipzen A."/>
            <person name="Henrissat B."/>
            <person name="Riley R."/>
            <person name="Ahrendt S."/>
            <person name="Nagy L.G."/>
            <person name="Grigoriev I.V."/>
            <person name="Martin F."/>
            <person name="Rosso M.N."/>
        </authorList>
    </citation>
    <scope>NUCLEOTIDE SEQUENCE [LARGE SCALE GENOMIC DNA]</scope>
    <source>
        <strain evidence="4 5">CIRM-BRFM 1785</strain>
    </source>
</reference>
<protein>
    <submittedName>
        <fullName evidence="4">PLP-dependent transferase</fullName>
    </submittedName>
</protein>
<dbReference type="SUPFAM" id="SSF53383">
    <property type="entry name" value="PLP-dependent transferases"/>
    <property type="match status" value="1"/>
</dbReference>